<keyword evidence="2" id="KW-1003">Cell membrane</keyword>
<protein>
    <submittedName>
        <fullName evidence="9">Methionine ABC transporter ATP-binding protein</fullName>
    </submittedName>
</protein>
<dbReference type="Gene3D" id="3.30.70.260">
    <property type="match status" value="1"/>
</dbReference>
<dbReference type="Proteomes" id="UP001500603">
    <property type="component" value="Unassembled WGS sequence"/>
</dbReference>
<evidence type="ECO:0000313" key="10">
    <source>
        <dbReference type="Proteomes" id="UP001500603"/>
    </source>
</evidence>
<evidence type="ECO:0000256" key="1">
    <source>
        <dbReference type="ARBA" id="ARBA00022448"/>
    </source>
</evidence>
<dbReference type="InterPro" id="IPR017871">
    <property type="entry name" value="ABC_transporter-like_CS"/>
</dbReference>
<dbReference type="PROSITE" id="PS00211">
    <property type="entry name" value="ABC_TRANSPORTER_1"/>
    <property type="match status" value="1"/>
</dbReference>
<evidence type="ECO:0000256" key="6">
    <source>
        <dbReference type="ARBA" id="ARBA00022970"/>
    </source>
</evidence>
<dbReference type="RefSeq" id="WP_345495672.1">
    <property type="nucleotide sequence ID" value="NZ_BAABJM010000002.1"/>
</dbReference>
<keyword evidence="6" id="KW-0029">Amino-acid transport</keyword>
<reference evidence="10" key="1">
    <citation type="journal article" date="2019" name="Int. J. Syst. Evol. Microbiol.">
        <title>The Global Catalogue of Microorganisms (GCM) 10K type strain sequencing project: providing services to taxonomists for standard genome sequencing and annotation.</title>
        <authorList>
            <consortium name="The Broad Institute Genomics Platform"/>
            <consortium name="The Broad Institute Genome Sequencing Center for Infectious Disease"/>
            <person name="Wu L."/>
            <person name="Ma J."/>
        </authorList>
    </citation>
    <scope>NUCLEOTIDE SEQUENCE [LARGE SCALE GENOMIC DNA]</scope>
    <source>
        <strain evidence="10">JCM 18298</strain>
    </source>
</reference>
<evidence type="ECO:0000256" key="3">
    <source>
        <dbReference type="ARBA" id="ARBA00022741"/>
    </source>
</evidence>
<dbReference type="GO" id="GO:0005524">
    <property type="term" value="F:ATP binding"/>
    <property type="evidence" value="ECO:0007669"/>
    <property type="project" value="UniProtKB-KW"/>
</dbReference>
<evidence type="ECO:0000256" key="5">
    <source>
        <dbReference type="ARBA" id="ARBA00022967"/>
    </source>
</evidence>
<comment type="caution">
    <text evidence="9">The sequence shown here is derived from an EMBL/GenBank/DDBJ whole genome shotgun (WGS) entry which is preliminary data.</text>
</comment>
<dbReference type="Gene3D" id="3.40.50.300">
    <property type="entry name" value="P-loop containing nucleotide triphosphate hydrolases"/>
    <property type="match status" value="1"/>
</dbReference>
<evidence type="ECO:0000256" key="2">
    <source>
        <dbReference type="ARBA" id="ARBA00022475"/>
    </source>
</evidence>
<dbReference type="CDD" id="cd03258">
    <property type="entry name" value="ABC_MetN_methionine_transporter"/>
    <property type="match status" value="1"/>
</dbReference>
<evidence type="ECO:0000256" key="7">
    <source>
        <dbReference type="ARBA" id="ARBA00023136"/>
    </source>
</evidence>
<dbReference type="InterPro" id="IPR003593">
    <property type="entry name" value="AAA+_ATPase"/>
</dbReference>
<proteinExistence type="predicted"/>
<keyword evidence="5" id="KW-1278">Translocase</keyword>
<dbReference type="InterPro" id="IPR027417">
    <property type="entry name" value="P-loop_NTPase"/>
</dbReference>
<dbReference type="InterPro" id="IPR003439">
    <property type="entry name" value="ABC_transporter-like_ATP-bd"/>
</dbReference>
<dbReference type="InterPro" id="IPR050086">
    <property type="entry name" value="MetN_ABC_transporter-like"/>
</dbReference>
<dbReference type="PROSITE" id="PS50893">
    <property type="entry name" value="ABC_TRANSPORTER_2"/>
    <property type="match status" value="1"/>
</dbReference>
<dbReference type="Pfam" id="PF00005">
    <property type="entry name" value="ABC_tran"/>
    <property type="match status" value="1"/>
</dbReference>
<evidence type="ECO:0000259" key="8">
    <source>
        <dbReference type="PROSITE" id="PS50893"/>
    </source>
</evidence>
<name>A0ABP9KAI4_9NOCA</name>
<dbReference type="Pfam" id="PF09383">
    <property type="entry name" value="NIL"/>
    <property type="match status" value="1"/>
</dbReference>
<keyword evidence="1" id="KW-0813">Transport</keyword>
<dbReference type="SUPFAM" id="SSF52540">
    <property type="entry name" value="P-loop containing nucleoside triphosphate hydrolases"/>
    <property type="match status" value="1"/>
</dbReference>
<organism evidence="9 10">
    <name type="scientific">Nocardia callitridis</name>
    <dbReference type="NCBI Taxonomy" id="648753"/>
    <lineage>
        <taxon>Bacteria</taxon>
        <taxon>Bacillati</taxon>
        <taxon>Actinomycetota</taxon>
        <taxon>Actinomycetes</taxon>
        <taxon>Mycobacteriales</taxon>
        <taxon>Nocardiaceae</taxon>
        <taxon>Nocardia</taxon>
    </lineage>
</organism>
<dbReference type="InterPro" id="IPR045865">
    <property type="entry name" value="ACT-like_dom_sf"/>
</dbReference>
<dbReference type="InterPro" id="IPR041701">
    <property type="entry name" value="MetN_ABC"/>
</dbReference>
<dbReference type="SUPFAM" id="SSF55021">
    <property type="entry name" value="ACT-like"/>
    <property type="match status" value="1"/>
</dbReference>
<evidence type="ECO:0000313" key="9">
    <source>
        <dbReference type="EMBL" id="GAA5053396.1"/>
    </source>
</evidence>
<keyword evidence="10" id="KW-1185">Reference proteome</keyword>
<feature type="domain" description="ABC transporter" evidence="8">
    <location>
        <begin position="21"/>
        <end position="260"/>
    </location>
</feature>
<keyword evidence="7" id="KW-0472">Membrane</keyword>
<dbReference type="SMART" id="SM00382">
    <property type="entry name" value="AAA"/>
    <property type="match status" value="1"/>
</dbReference>
<keyword evidence="3" id="KW-0547">Nucleotide-binding</keyword>
<dbReference type="PANTHER" id="PTHR43166">
    <property type="entry name" value="AMINO ACID IMPORT ATP-BINDING PROTEIN"/>
    <property type="match status" value="1"/>
</dbReference>
<sequence length="353" mass="38028">MSEATDPATTSASTRDQVPAVEFRSVTKVFGKGESRQVALNDLDLRIERGEIFGVIGYSGAGKSTLVRLINALEKPTTGTIEVSGSPVTGVAESQVRRLRRDIGMIFQQFNLFRSRTAAGNIEYPLKVAGWKRAERKERVAELLEFVGLSDKARSYPDQLSGGQKQRIGIARALATSPALLLADEATSALDPETTGEVLRLLQKINRELGVTIVVITHEMDVIRAVADRVAVLAEGKIVELASTFEVFATPKAAPTKSFVGTVLHNRPSDEERRRLTELHGGRLVTVDIDDRHGIGPALATAAKAGVTFEVVYGGVSTLQDKTFGSVTLALYGEDTAIEHVIDEFAGRTTGKG</sequence>
<dbReference type="InterPro" id="IPR018449">
    <property type="entry name" value="NIL_domain"/>
</dbReference>
<dbReference type="EMBL" id="BAABJM010000002">
    <property type="protein sequence ID" value="GAA5053396.1"/>
    <property type="molecule type" value="Genomic_DNA"/>
</dbReference>
<keyword evidence="4 9" id="KW-0067">ATP-binding</keyword>
<evidence type="ECO:0000256" key="4">
    <source>
        <dbReference type="ARBA" id="ARBA00022840"/>
    </source>
</evidence>
<gene>
    <name evidence="9" type="ORF">GCM10023318_27210</name>
</gene>
<accession>A0ABP9KAI4</accession>
<dbReference type="PANTHER" id="PTHR43166:SF30">
    <property type="entry name" value="METHIONINE IMPORT ATP-BINDING PROTEIN METN"/>
    <property type="match status" value="1"/>
</dbReference>